<evidence type="ECO:0000259" key="2">
    <source>
        <dbReference type="Pfam" id="PF00082"/>
    </source>
</evidence>
<dbReference type="InterPro" id="IPR000209">
    <property type="entry name" value="Peptidase_S8/S53_dom"/>
</dbReference>
<feature type="compositionally biased region" description="Polar residues" evidence="1">
    <location>
        <begin position="318"/>
        <end position="330"/>
    </location>
</feature>
<dbReference type="EMBL" id="UFBM01000135">
    <property type="protein sequence ID" value="SSG12216.1"/>
    <property type="molecule type" value="Genomic_DNA"/>
</dbReference>
<name>A0ABD7NAV3_9ENTR</name>
<dbReference type="CDD" id="cd04847">
    <property type="entry name" value="Peptidases_S8_Subtilisin_like_2"/>
    <property type="match status" value="1"/>
</dbReference>
<dbReference type="InterPro" id="IPR034074">
    <property type="entry name" value="Y4bN_pept_dom"/>
</dbReference>
<protein>
    <recommendedName>
        <fullName evidence="2">Peptidase S8/S53 domain-containing protein</fullName>
    </recommendedName>
</protein>
<dbReference type="Proteomes" id="UP000252079">
    <property type="component" value="Unassembled WGS sequence"/>
</dbReference>
<proteinExistence type="predicted"/>
<evidence type="ECO:0000313" key="3">
    <source>
        <dbReference type="EMBL" id="SSG12216.1"/>
    </source>
</evidence>
<dbReference type="AlphaFoldDB" id="A0ABD7NAV3"/>
<feature type="domain" description="Peptidase S8/S53" evidence="2">
    <location>
        <begin position="17"/>
        <end position="200"/>
    </location>
</feature>
<dbReference type="InterPro" id="IPR036852">
    <property type="entry name" value="Peptidase_S8/S53_dom_sf"/>
</dbReference>
<sequence>MVDSLAVDALAETPFPRLFVLSAGNIVDRDHWGNYPASLSVNQIHDPGQSWNALTVGAFTDKVELNEPEFIPVADQGALSPFTTTSMGWEPVWPFKPDVVFEGGNAAANTEFVDNFASLELLTTSASSHRQFWTTNATSAASALCARMAARLMAQYPEYRPETIRALITHSAQWTPAMLRMYPARNKSGFAQLIRHCGWGSPDVERALWSVKNSLTLVAEDSLYPYRKTRDGIKTRDLNLHALPWPLEQLQELQDTQVELRVTLSYFIEPNPSARGSSSRYHYPSHRLRFAMKRQTESLDEFKTRINAAAESEESEHGTTGNDDNWSLGATQRHKGSLHQDIWRGAAAELASCGYLAVYPAQGWWRTRGALQRFDSEAKYSLVVSIHAPEADVDLYAAVETLVENMVENPVEIMG</sequence>
<reference evidence="3 4" key="1">
    <citation type="submission" date="2018-07" db="EMBL/GenBank/DDBJ databases">
        <authorList>
            <consortium name="Pathogen Informatics"/>
        </authorList>
    </citation>
    <scope>NUCLEOTIDE SEQUENCE [LARGE SCALE GENOMIC DNA]</scope>
    <source>
        <strain evidence="3 4">4300STDY6636950</strain>
    </source>
</reference>
<feature type="region of interest" description="Disordered" evidence="1">
    <location>
        <begin position="308"/>
        <end position="330"/>
    </location>
</feature>
<gene>
    <name evidence="3" type="ORF">SAMEA23995918_05755</name>
</gene>
<organism evidence="3 4">
    <name type="scientific">Klebsiella quasipneumoniae</name>
    <dbReference type="NCBI Taxonomy" id="1463165"/>
    <lineage>
        <taxon>Bacteria</taxon>
        <taxon>Pseudomonadati</taxon>
        <taxon>Pseudomonadota</taxon>
        <taxon>Gammaproteobacteria</taxon>
        <taxon>Enterobacterales</taxon>
        <taxon>Enterobacteriaceae</taxon>
        <taxon>Klebsiella/Raoultella group</taxon>
        <taxon>Klebsiella</taxon>
        <taxon>Klebsiella pneumoniae complex</taxon>
    </lineage>
</organism>
<accession>A0ABD7NAV3</accession>
<evidence type="ECO:0000313" key="4">
    <source>
        <dbReference type="Proteomes" id="UP000252079"/>
    </source>
</evidence>
<evidence type="ECO:0000256" key="1">
    <source>
        <dbReference type="SAM" id="MobiDB-lite"/>
    </source>
</evidence>
<dbReference type="Gene3D" id="3.40.50.200">
    <property type="entry name" value="Peptidase S8/S53 domain"/>
    <property type="match status" value="1"/>
</dbReference>
<dbReference type="SUPFAM" id="SSF52743">
    <property type="entry name" value="Subtilisin-like"/>
    <property type="match status" value="1"/>
</dbReference>
<comment type="caution">
    <text evidence="3">The sequence shown here is derived from an EMBL/GenBank/DDBJ whole genome shotgun (WGS) entry which is preliminary data.</text>
</comment>
<dbReference type="Pfam" id="PF00082">
    <property type="entry name" value="Peptidase_S8"/>
    <property type="match status" value="1"/>
</dbReference>